<dbReference type="InterPro" id="IPR035959">
    <property type="entry name" value="RutC-like_sf"/>
</dbReference>
<evidence type="ECO:0000313" key="2">
    <source>
        <dbReference type="EMBL" id="SNR76010.1"/>
    </source>
</evidence>
<gene>
    <name evidence="2" type="ORF">SAMN04488503_1089</name>
</gene>
<dbReference type="PANTHER" id="PTHR11803:SF58">
    <property type="entry name" value="PROTEIN HMF1-RELATED"/>
    <property type="match status" value="1"/>
</dbReference>
<dbReference type="Proteomes" id="UP000198324">
    <property type="component" value="Unassembled WGS sequence"/>
</dbReference>
<organism evidence="2 3">
    <name type="scientific">Humidesulfovibrio mexicanus</name>
    <dbReference type="NCBI Taxonomy" id="147047"/>
    <lineage>
        <taxon>Bacteria</taxon>
        <taxon>Pseudomonadati</taxon>
        <taxon>Thermodesulfobacteriota</taxon>
        <taxon>Desulfovibrionia</taxon>
        <taxon>Desulfovibrionales</taxon>
        <taxon>Desulfovibrionaceae</taxon>
        <taxon>Humidesulfovibrio</taxon>
    </lineage>
</organism>
<keyword evidence="3" id="KW-1185">Reference proteome</keyword>
<accession>A0A238YY72</accession>
<dbReference type="CDD" id="cd00448">
    <property type="entry name" value="YjgF_YER057c_UK114_family"/>
    <property type="match status" value="1"/>
</dbReference>
<evidence type="ECO:0000256" key="1">
    <source>
        <dbReference type="ARBA" id="ARBA00010552"/>
    </source>
</evidence>
<dbReference type="EMBL" id="FZOC01000002">
    <property type="protein sequence ID" value="SNR76010.1"/>
    <property type="molecule type" value="Genomic_DNA"/>
</dbReference>
<dbReference type="InterPro" id="IPR006056">
    <property type="entry name" value="RidA"/>
</dbReference>
<comment type="similarity">
    <text evidence="1">Belongs to the RutC family.</text>
</comment>
<name>A0A238YY72_9BACT</name>
<sequence>MPLDLNAVHTENAPAAIGPYSQAITCGGLAYLSGQLGIAPATGVIPDDFSEQARQALTNLQTIVEAAGARMDAVVSVDVFLTDMAKFAEFNQIYAEFFPRHKPARAAIGVAALPREAQVEVRCIAALA</sequence>
<evidence type="ECO:0000313" key="3">
    <source>
        <dbReference type="Proteomes" id="UP000198324"/>
    </source>
</evidence>
<reference evidence="2 3" key="1">
    <citation type="submission" date="2017-06" db="EMBL/GenBank/DDBJ databases">
        <authorList>
            <person name="Kim H.J."/>
            <person name="Triplett B.A."/>
        </authorList>
    </citation>
    <scope>NUCLEOTIDE SEQUENCE [LARGE SCALE GENOMIC DNA]</scope>
    <source>
        <strain evidence="2 3">DSM 13116</strain>
    </source>
</reference>
<dbReference type="Pfam" id="PF01042">
    <property type="entry name" value="Ribonuc_L-PSP"/>
    <property type="match status" value="1"/>
</dbReference>
<dbReference type="Gene3D" id="3.30.1330.40">
    <property type="entry name" value="RutC-like"/>
    <property type="match status" value="1"/>
</dbReference>
<proteinExistence type="inferred from homology"/>
<dbReference type="AlphaFoldDB" id="A0A238YY72"/>
<dbReference type="InterPro" id="IPR006175">
    <property type="entry name" value="YjgF/YER057c/UK114"/>
</dbReference>
<dbReference type="GO" id="GO:0005829">
    <property type="term" value="C:cytosol"/>
    <property type="evidence" value="ECO:0007669"/>
    <property type="project" value="TreeGrafter"/>
</dbReference>
<protein>
    <submittedName>
        <fullName evidence="2">Endoribonuclease L-PSP</fullName>
    </submittedName>
</protein>
<dbReference type="FunFam" id="3.30.1330.40:FF:000001">
    <property type="entry name" value="L-PSP family endoribonuclease"/>
    <property type="match status" value="1"/>
</dbReference>
<dbReference type="PANTHER" id="PTHR11803">
    <property type="entry name" value="2-IMINOBUTANOATE/2-IMINOPROPANOATE DEAMINASE RIDA"/>
    <property type="match status" value="1"/>
</dbReference>
<dbReference type="SUPFAM" id="SSF55298">
    <property type="entry name" value="YjgF-like"/>
    <property type="match status" value="1"/>
</dbReference>
<dbReference type="NCBIfam" id="TIGR00004">
    <property type="entry name" value="Rid family detoxifying hydrolase"/>
    <property type="match status" value="1"/>
</dbReference>
<dbReference type="RefSeq" id="WP_179216891.1">
    <property type="nucleotide sequence ID" value="NZ_FZOC01000002.1"/>
</dbReference>
<dbReference type="GO" id="GO:0019239">
    <property type="term" value="F:deaminase activity"/>
    <property type="evidence" value="ECO:0007669"/>
    <property type="project" value="TreeGrafter"/>
</dbReference>